<evidence type="ECO:0000256" key="6">
    <source>
        <dbReference type="ARBA" id="ARBA00022833"/>
    </source>
</evidence>
<proteinExistence type="inferred from homology"/>
<keyword evidence="10" id="KW-0539">Nucleus</keyword>
<evidence type="ECO:0000256" key="9">
    <source>
        <dbReference type="ARBA" id="ARBA00023204"/>
    </source>
</evidence>
<evidence type="ECO:0000256" key="5">
    <source>
        <dbReference type="ARBA" id="ARBA00022771"/>
    </source>
</evidence>
<organism evidence="13">
    <name type="scientific">Arcella intermedia</name>
    <dbReference type="NCBI Taxonomy" id="1963864"/>
    <lineage>
        <taxon>Eukaryota</taxon>
        <taxon>Amoebozoa</taxon>
        <taxon>Tubulinea</taxon>
        <taxon>Elardia</taxon>
        <taxon>Arcellinida</taxon>
        <taxon>Sphaerothecina</taxon>
        <taxon>Arcellidae</taxon>
        <taxon>Arcella</taxon>
    </lineage>
</organism>
<dbReference type="InterPro" id="IPR004595">
    <property type="entry name" value="TFIIH_C1-like_dom"/>
</dbReference>
<keyword evidence="8" id="KW-0804">Transcription</keyword>
<keyword evidence="5" id="KW-0863">Zinc-finger</keyword>
<comment type="similarity">
    <text evidence="2">Belongs to the GTF2H2 family.</text>
</comment>
<dbReference type="GO" id="GO:0000439">
    <property type="term" value="C:transcription factor TFIIH core complex"/>
    <property type="evidence" value="ECO:0007669"/>
    <property type="project" value="InterPro"/>
</dbReference>
<keyword evidence="3" id="KW-0479">Metal-binding</keyword>
<evidence type="ECO:0000259" key="12">
    <source>
        <dbReference type="SMART" id="SM01047"/>
    </source>
</evidence>
<evidence type="ECO:0000256" key="2">
    <source>
        <dbReference type="ARBA" id="ARBA00006092"/>
    </source>
</evidence>
<dbReference type="PANTHER" id="PTHR12695">
    <property type="entry name" value="GENERAL TRANSCRIPTION FACTOR IIH SUBUNIT 2"/>
    <property type="match status" value="1"/>
</dbReference>
<name>A0A6B2L887_9EUKA</name>
<dbReference type="SMART" id="SM01047">
    <property type="entry name" value="C1_4"/>
    <property type="match status" value="1"/>
</dbReference>
<dbReference type="GO" id="GO:0005675">
    <property type="term" value="C:transcription factor TFIIH holo complex"/>
    <property type="evidence" value="ECO:0007669"/>
    <property type="project" value="TreeGrafter"/>
</dbReference>
<dbReference type="Pfam" id="PF04056">
    <property type="entry name" value="Ssl1"/>
    <property type="match status" value="1"/>
</dbReference>
<dbReference type="Gene3D" id="3.40.50.410">
    <property type="entry name" value="von Willebrand factor, type A domain"/>
    <property type="match status" value="1"/>
</dbReference>
<dbReference type="EMBL" id="GIBP01004284">
    <property type="protein sequence ID" value="NDV33253.1"/>
    <property type="molecule type" value="Transcribed_RNA"/>
</dbReference>
<dbReference type="PANTHER" id="PTHR12695:SF2">
    <property type="entry name" value="GENERAL TRANSCRIPTION FACTOR IIH SUBUNIT 2-RELATED"/>
    <property type="match status" value="1"/>
</dbReference>
<dbReference type="InterPro" id="IPR013083">
    <property type="entry name" value="Znf_RING/FYVE/PHD"/>
</dbReference>
<feature type="zinc finger region" description="C4-type" evidence="11">
    <location>
        <begin position="221"/>
        <end position="238"/>
    </location>
</feature>
<dbReference type="GO" id="GO:0006351">
    <property type="term" value="P:DNA-templated transcription"/>
    <property type="evidence" value="ECO:0007669"/>
    <property type="project" value="InterPro"/>
</dbReference>
<keyword evidence="9" id="KW-0234">DNA repair</keyword>
<sequence>MGKRDFSTTRIELVLSGLKHFIPKYFEANPLSQLQLVQTRGGLAHMLSTLSGNKQQHVNALQQLSALTGEASLQNSLEVSLSSLSNVPQYGTREVLILLGTLTSCDPSDIKKTIKKLIKRNITVNIIGLSAEVFICKKICECTHGIYSVVRNEKHFEKLILEYVLPPPASSHQQEVRESNFLVMGFPRYIIQELIPAGQLPLLSYTLCACHKTPSSSGYLCPRCDNKICNIPATCNICGLLLVSSLDLSQSYHFLNPLQPFQIVEMGTTSTNFDDSESEEEDIVTNQNCAACNENLFGKLKMSCPKCSSLFCEVCNSFLHEVLSHCPTCLNQ</sequence>
<dbReference type="InterPro" id="IPR036465">
    <property type="entry name" value="vWFA_dom_sf"/>
</dbReference>
<accession>A0A6B2L887</accession>
<protein>
    <recommendedName>
        <fullName evidence="12">TFIIH C1-like domain-containing protein</fullName>
    </recommendedName>
</protein>
<keyword evidence="4" id="KW-0227">DNA damage</keyword>
<evidence type="ECO:0000256" key="11">
    <source>
        <dbReference type="PIRSR" id="PIRSR015919-1"/>
    </source>
</evidence>
<evidence type="ECO:0000256" key="8">
    <source>
        <dbReference type="ARBA" id="ARBA00023163"/>
    </source>
</evidence>
<evidence type="ECO:0000256" key="1">
    <source>
        <dbReference type="ARBA" id="ARBA00004123"/>
    </source>
</evidence>
<dbReference type="InterPro" id="IPR007198">
    <property type="entry name" value="Ssl1-like"/>
</dbReference>
<dbReference type="GO" id="GO:0006357">
    <property type="term" value="P:regulation of transcription by RNA polymerase II"/>
    <property type="evidence" value="ECO:0007669"/>
    <property type="project" value="TreeGrafter"/>
</dbReference>
<evidence type="ECO:0000256" key="7">
    <source>
        <dbReference type="ARBA" id="ARBA00023015"/>
    </source>
</evidence>
<comment type="subcellular location">
    <subcellularLocation>
        <location evidence="1">Nucleus</location>
    </subcellularLocation>
</comment>
<dbReference type="AlphaFoldDB" id="A0A6B2L887"/>
<evidence type="ECO:0000313" key="13">
    <source>
        <dbReference type="EMBL" id="NDV33253.1"/>
    </source>
</evidence>
<dbReference type="PIRSF" id="PIRSF015919">
    <property type="entry name" value="TFIIH_SSL1"/>
    <property type="match status" value="1"/>
</dbReference>
<dbReference type="SUPFAM" id="SSF57889">
    <property type="entry name" value="Cysteine-rich domain"/>
    <property type="match status" value="1"/>
</dbReference>
<keyword evidence="7" id="KW-0805">Transcription regulation</keyword>
<dbReference type="Gene3D" id="3.30.40.10">
    <property type="entry name" value="Zinc/RING finger domain, C3HC4 (zinc finger)"/>
    <property type="match status" value="1"/>
</dbReference>
<keyword evidence="6" id="KW-0862">Zinc</keyword>
<dbReference type="GO" id="GO:0006289">
    <property type="term" value="P:nucleotide-excision repair"/>
    <property type="evidence" value="ECO:0007669"/>
    <property type="project" value="InterPro"/>
</dbReference>
<reference evidence="13" key="1">
    <citation type="journal article" date="2020" name="J. Eukaryot. Microbiol.">
        <title>De novo Sequencing, Assembly and Annotation of the Transcriptome for the Free-Living Testate Amoeba Arcella intermedia.</title>
        <authorList>
            <person name="Ribeiro G.M."/>
            <person name="Porfirio-Sousa A.L."/>
            <person name="Maurer-Alcala X.X."/>
            <person name="Katz L.A."/>
            <person name="Lahr D.J.G."/>
        </authorList>
    </citation>
    <scope>NUCLEOTIDE SEQUENCE</scope>
</reference>
<evidence type="ECO:0000256" key="4">
    <source>
        <dbReference type="ARBA" id="ARBA00022763"/>
    </source>
</evidence>
<feature type="domain" description="TFIIH C1-like" evidence="12">
    <location>
        <begin position="288"/>
        <end position="331"/>
    </location>
</feature>
<dbReference type="InterPro" id="IPR012170">
    <property type="entry name" value="TFIIH_SSL1/p44"/>
</dbReference>
<dbReference type="InterPro" id="IPR046349">
    <property type="entry name" value="C1-like_sf"/>
</dbReference>
<dbReference type="FunFam" id="3.40.50.410:FF:000015">
    <property type="entry name" value="General transcription factor IIH subunit 2"/>
    <property type="match status" value="1"/>
</dbReference>
<dbReference type="SUPFAM" id="SSF53300">
    <property type="entry name" value="vWA-like"/>
    <property type="match status" value="1"/>
</dbReference>
<evidence type="ECO:0000256" key="3">
    <source>
        <dbReference type="ARBA" id="ARBA00022723"/>
    </source>
</evidence>
<evidence type="ECO:0000256" key="10">
    <source>
        <dbReference type="ARBA" id="ARBA00023242"/>
    </source>
</evidence>
<dbReference type="GO" id="GO:0008270">
    <property type="term" value="F:zinc ion binding"/>
    <property type="evidence" value="ECO:0007669"/>
    <property type="project" value="UniProtKB-KW"/>
</dbReference>
<dbReference type="NCBIfam" id="TIGR00622">
    <property type="entry name" value="ssl1"/>
    <property type="match status" value="1"/>
</dbReference>